<dbReference type="GO" id="GO:0003677">
    <property type="term" value="F:DNA binding"/>
    <property type="evidence" value="ECO:0007669"/>
    <property type="project" value="InterPro"/>
</dbReference>
<keyword evidence="3" id="KW-0731">Sigma factor</keyword>
<evidence type="ECO:0000313" key="7">
    <source>
        <dbReference type="EMBL" id="WAC11502.1"/>
    </source>
</evidence>
<feature type="domain" description="RNA polymerase sigma-70 region 2" evidence="5">
    <location>
        <begin position="14"/>
        <end position="81"/>
    </location>
</feature>
<dbReference type="Gene3D" id="1.10.10.10">
    <property type="entry name" value="Winged helix-like DNA-binding domain superfamily/Winged helix DNA-binding domain"/>
    <property type="match status" value="1"/>
</dbReference>
<evidence type="ECO:0000256" key="1">
    <source>
        <dbReference type="ARBA" id="ARBA00010641"/>
    </source>
</evidence>
<dbReference type="InterPro" id="IPR036388">
    <property type="entry name" value="WH-like_DNA-bd_sf"/>
</dbReference>
<dbReference type="InterPro" id="IPR013324">
    <property type="entry name" value="RNA_pol_sigma_r3/r4-like"/>
</dbReference>
<dbReference type="InterPro" id="IPR039425">
    <property type="entry name" value="RNA_pol_sigma-70-like"/>
</dbReference>
<dbReference type="Proteomes" id="UP001164653">
    <property type="component" value="Chromosome"/>
</dbReference>
<dbReference type="InterPro" id="IPR013325">
    <property type="entry name" value="RNA_pol_sigma_r2"/>
</dbReference>
<proteinExistence type="inferred from homology"/>
<dbReference type="GO" id="GO:0016987">
    <property type="term" value="F:sigma factor activity"/>
    <property type="evidence" value="ECO:0007669"/>
    <property type="project" value="UniProtKB-KW"/>
</dbReference>
<reference evidence="7" key="1">
    <citation type="submission" date="2022-11" db="EMBL/GenBank/DDBJ databases">
        <title>Dyadobacter pollutisoli sp. nov., isolated from plastic dumped soil.</title>
        <authorList>
            <person name="Kim J.M."/>
            <person name="Kim K.R."/>
            <person name="Lee J.K."/>
            <person name="Hao L."/>
            <person name="Jeon C.O."/>
        </authorList>
    </citation>
    <scope>NUCLEOTIDE SEQUENCE</scope>
    <source>
        <strain evidence="7">U1</strain>
    </source>
</reference>
<dbReference type="Pfam" id="PF04542">
    <property type="entry name" value="Sigma70_r2"/>
    <property type="match status" value="1"/>
</dbReference>
<protein>
    <submittedName>
        <fullName evidence="7">Sigma-70 family RNA polymerase sigma factor</fullName>
    </submittedName>
</protein>
<dbReference type="NCBIfam" id="TIGR02937">
    <property type="entry name" value="sigma70-ECF"/>
    <property type="match status" value="1"/>
</dbReference>
<keyword evidence="8" id="KW-1185">Reference proteome</keyword>
<keyword evidence="4" id="KW-0804">Transcription</keyword>
<accession>A0A9E8NBT6</accession>
<evidence type="ECO:0000313" key="8">
    <source>
        <dbReference type="Proteomes" id="UP001164653"/>
    </source>
</evidence>
<comment type="similarity">
    <text evidence="1">Belongs to the sigma-70 factor family. ECF subfamily.</text>
</comment>
<evidence type="ECO:0000259" key="6">
    <source>
        <dbReference type="Pfam" id="PF08281"/>
    </source>
</evidence>
<dbReference type="SUPFAM" id="SSF88946">
    <property type="entry name" value="Sigma2 domain of RNA polymerase sigma factors"/>
    <property type="match status" value="1"/>
</dbReference>
<evidence type="ECO:0000256" key="4">
    <source>
        <dbReference type="ARBA" id="ARBA00023163"/>
    </source>
</evidence>
<keyword evidence="2" id="KW-0805">Transcription regulation</keyword>
<dbReference type="EMBL" id="CP112998">
    <property type="protein sequence ID" value="WAC11502.1"/>
    <property type="molecule type" value="Genomic_DNA"/>
</dbReference>
<dbReference type="AlphaFoldDB" id="A0A9E8NBT6"/>
<dbReference type="InterPro" id="IPR014284">
    <property type="entry name" value="RNA_pol_sigma-70_dom"/>
</dbReference>
<dbReference type="InterPro" id="IPR013249">
    <property type="entry name" value="RNA_pol_sigma70_r4_t2"/>
</dbReference>
<dbReference type="KEGG" id="dpf:ON006_27700"/>
<name>A0A9E8NBT6_9BACT</name>
<dbReference type="RefSeq" id="WP_244821433.1">
    <property type="nucleotide sequence ID" value="NZ_CP112998.1"/>
</dbReference>
<dbReference type="Gene3D" id="1.10.1740.10">
    <property type="match status" value="1"/>
</dbReference>
<dbReference type="PANTHER" id="PTHR43133:SF45">
    <property type="entry name" value="RNA POLYMERASE ECF-TYPE SIGMA FACTOR"/>
    <property type="match status" value="1"/>
</dbReference>
<dbReference type="InterPro" id="IPR007627">
    <property type="entry name" value="RNA_pol_sigma70_r2"/>
</dbReference>
<dbReference type="SUPFAM" id="SSF88659">
    <property type="entry name" value="Sigma3 and sigma4 domains of RNA polymerase sigma factors"/>
    <property type="match status" value="1"/>
</dbReference>
<feature type="domain" description="RNA polymerase sigma factor 70 region 4 type 2" evidence="6">
    <location>
        <begin position="110"/>
        <end position="159"/>
    </location>
</feature>
<dbReference type="Pfam" id="PF08281">
    <property type="entry name" value="Sigma70_r4_2"/>
    <property type="match status" value="1"/>
</dbReference>
<evidence type="ECO:0000256" key="2">
    <source>
        <dbReference type="ARBA" id="ARBA00023015"/>
    </source>
</evidence>
<sequence>MSLNRDAPHFLTVIEANKGIIYKVANAYCRDAENRKDLIQEIIIQLWLAFPKYDESYRITTWMYRIALNVSISFYRKEDRRSGIAQPLHPDIIFLQEDNTPVGPDSDIALLHRFIKELKEMDRAIILLYLEENSQQDIAEMLGITPTNVSTRILRIKEQIRQKFSALKS</sequence>
<evidence type="ECO:0000256" key="3">
    <source>
        <dbReference type="ARBA" id="ARBA00023082"/>
    </source>
</evidence>
<dbReference type="CDD" id="cd06171">
    <property type="entry name" value="Sigma70_r4"/>
    <property type="match status" value="1"/>
</dbReference>
<gene>
    <name evidence="7" type="ORF">ON006_27700</name>
</gene>
<evidence type="ECO:0000259" key="5">
    <source>
        <dbReference type="Pfam" id="PF04542"/>
    </source>
</evidence>
<dbReference type="GO" id="GO:0006352">
    <property type="term" value="P:DNA-templated transcription initiation"/>
    <property type="evidence" value="ECO:0007669"/>
    <property type="project" value="InterPro"/>
</dbReference>
<organism evidence="7 8">
    <name type="scientific">Dyadobacter pollutisoli</name>
    <dbReference type="NCBI Taxonomy" id="2910158"/>
    <lineage>
        <taxon>Bacteria</taxon>
        <taxon>Pseudomonadati</taxon>
        <taxon>Bacteroidota</taxon>
        <taxon>Cytophagia</taxon>
        <taxon>Cytophagales</taxon>
        <taxon>Spirosomataceae</taxon>
        <taxon>Dyadobacter</taxon>
    </lineage>
</organism>
<dbReference type="PANTHER" id="PTHR43133">
    <property type="entry name" value="RNA POLYMERASE ECF-TYPE SIGMA FACTO"/>
    <property type="match status" value="1"/>
</dbReference>